<keyword evidence="1" id="KW-0863">Zinc-finger</keyword>
<dbReference type="InterPro" id="IPR039537">
    <property type="entry name" value="Retrotran_Ty1/copia-like"/>
</dbReference>
<organism evidence="5 6">
    <name type="scientific">Zingiber officinale</name>
    <name type="common">Ginger</name>
    <name type="synonym">Amomum zingiber</name>
    <dbReference type="NCBI Taxonomy" id="94328"/>
    <lineage>
        <taxon>Eukaryota</taxon>
        <taxon>Viridiplantae</taxon>
        <taxon>Streptophyta</taxon>
        <taxon>Embryophyta</taxon>
        <taxon>Tracheophyta</taxon>
        <taxon>Spermatophyta</taxon>
        <taxon>Magnoliopsida</taxon>
        <taxon>Liliopsida</taxon>
        <taxon>Zingiberales</taxon>
        <taxon>Zingiberaceae</taxon>
        <taxon>Zingiber</taxon>
    </lineage>
</organism>
<feature type="domain" description="CCHC-type" evidence="3">
    <location>
        <begin position="953"/>
        <end position="968"/>
    </location>
</feature>
<dbReference type="GO" id="GO:0003676">
    <property type="term" value="F:nucleic acid binding"/>
    <property type="evidence" value="ECO:0007669"/>
    <property type="project" value="InterPro"/>
</dbReference>
<evidence type="ECO:0000256" key="1">
    <source>
        <dbReference type="PROSITE-ProRule" id="PRU00047"/>
    </source>
</evidence>
<gene>
    <name evidence="5" type="ORF">ZIOFF_030829</name>
</gene>
<feature type="region of interest" description="Disordered" evidence="2">
    <location>
        <begin position="901"/>
        <end position="947"/>
    </location>
</feature>
<reference evidence="5 6" key="1">
    <citation type="submission" date="2020-08" db="EMBL/GenBank/DDBJ databases">
        <title>Plant Genome Project.</title>
        <authorList>
            <person name="Zhang R.-G."/>
        </authorList>
    </citation>
    <scope>NUCLEOTIDE SEQUENCE [LARGE SCALE GENOMIC DNA]</scope>
    <source>
        <tissue evidence="5">Rhizome</tissue>
    </source>
</reference>
<keyword evidence="1" id="KW-0479">Metal-binding</keyword>
<dbReference type="InterPro" id="IPR012337">
    <property type="entry name" value="RNaseH-like_sf"/>
</dbReference>
<protein>
    <recommendedName>
        <fullName evidence="7">Gag-pol polyprotein</fullName>
    </recommendedName>
</protein>
<evidence type="ECO:0000259" key="4">
    <source>
        <dbReference type="PROSITE" id="PS50994"/>
    </source>
</evidence>
<dbReference type="CDD" id="cd09272">
    <property type="entry name" value="RNase_HI_RT_Ty1"/>
    <property type="match status" value="1"/>
</dbReference>
<dbReference type="PANTHER" id="PTHR42648">
    <property type="entry name" value="TRANSPOSASE, PUTATIVE-RELATED"/>
    <property type="match status" value="1"/>
</dbReference>
<proteinExistence type="predicted"/>
<comment type="caution">
    <text evidence="5">The sequence shown here is derived from an EMBL/GenBank/DDBJ whole genome shotgun (WGS) entry which is preliminary data.</text>
</comment>
<dbReference type="PROSITE" id="PS50994">
    <property type="entry name" value="INTEGRASE"/>
    <property type="match status" value="1"/>
</dbReference>
<sequence>MTSRNVATPFPHTFNGEDYNYWSSRFEVWLKAFDLWNIVDKGFIELEDEDTLSDAETKVLVDNRKKDTHALNQINLAIDKGVYEKIRKATTSKQAWEILQKAYKGDEQVKNIQLQILRSEFEKLEMKDNDSVAEYFTKVGSIVNQMASNNEVLDDLRIVQKVLRSLPEKYFSLVTVIEQTRDLKSMTLEDLQGILKAHEVKISLLFPQSQQSGQALKSQVSIRESLGGSKFFITFIDDFTRKVWIKFLKEKSQAFQAFKDFKIEVENYTGLRIKTLRTDHGGEYISNEAEKYFREHGIRHELIAHFTPQQNGVSERKNRTIVESMRCTLKRKKLSNEFWEEAVSCAYYLINRSPTKSLKDCTPHETWYGRKSDIRHLKVFGSVAYSLIPQANRNKFDDKSEKCIFIGYSERSKAYKLYNPKTKKIVISRDVLFDEDASFDDPKGKANEIYIPSYSEQESEEDNSSHSPRNSPSSSTSPQRKIRSVQELLDSSEPIEYDDSLSKHSEGKLVNPTMFRSLVGNLMYLIATRPDITYAVSCDLAGSIDDSKNTSGYVFDLGSGAITLCSKKQSTIALSTTEAEYIIASFAGCHLLCPPRHIPLARWPRTPLEESDSDNQPLSCRPKRRSIGPDPIPKTQAVASESRSAFASIPSPRPPSGTVVPPRSRAGVGRGKNPLVKEEIITEQPFAHAGPATSNALPESSSFPEVPPIPAFQRSCLMLTWRLVPRGRINNYSNNVERGWNFEPVHKLPYREEDYFLLSMYPFWVWYSLARRNLLTFAGQARHQVVSEPITRRFKVMAGGRRRTQNVDESVAPVARERDLRDVEIADLRRQQEGRSVEQYTAEFEHLMLRCDIEEPEEQTIARYLGGLHSEISNIVQLQPYWTFNDVTKLAHKVERQQKVVKTGGNHLHPKGGSSNRGSILPSKPTVPLPSASSKRPSGSEEAKPSKASSRQCFKCHGYGHIAADCPNQRIITLVEEESHYEEADVASLAEEDDVIYADQGELLV</sequence>
<dbReference type="Proteomes" id="UP000734854">
    <property type="component" value="Unassembled WGS sequence"/>
</dbReference>
<dbReference type="AlphaFoldDB" id="A0A8J5H9V3"/>
<dbReference type="Pfam" id="PF00665">
    <property type="entry name" value="rve"/>
    <property type="match status" value="1"/>
</dbReference>
<dbReference type="SUPFAM" id="SSF57756">
    <property type="entry name" value="Retrovirus zinc finger-like domains"/>
    <property type="match status" value="1"/>
</dbReference>
<evidence type="ECO:0000259" key="3">
    <source>
        <dbReference type="PROSITE" id="PS50158"/>
    </source>
</evidence>
<dbReference type="InterPro" id="IPR036875">
    <property type="entry name" value="Znf_CCHC_sf"/>
</dbReference>
<dbReference type="InterPro" id="IPR001584">
    <property type="entry name" value="Integrase_cat-core"/>
</dbReference>
<evidence type="ECO:0000256" key="2">
    <source>
        <dbReference type="SAM" id="MobiDB-lite"/>
    </source>
</evidence>
<dbReference type="Pfam" id="PF14223">
    <property type="entry name" value="Retrotran_gag_2"/>
    <property type="match status" value="1"/>
</dbReference>
<feature type="region of interest" description="Disordered" evidence="2">
    <location>
        <begin position="455"/>
        <end position="484"/>
    </location>
</feature>
<dbReference type="GO" id="GO:0008270">
    <property type="term" value="F:zinc ion binding"/>
    <property type="evidence" value="ECO:0007669"/>
    <property type="project" value="UniProtKB-KW"/>
</dbReference>
<keyword evidence="1" id="KW-0862">Zinc</keyword>
<dbReference type="InterPro" id="IPR036397">
    <property type="entry name" value="RNaseH_sf"/>
</dbReference>
<dbReference type="EMBL" id="JACMSC010000008">
    <property type="protein sequence ID" value="KAG6512700.1"/>
    <property type="molecule type" value="Genomic_DNA"/>
</dbReference>
<dbReference type="Gene3D" id="3.30.420.10">
    <property type="entry name" value="Ribonuclease H-like superfamily/Ribonuclease H"/>
    <property type="match status" value="1"/>
</dbReference>
<evidence type="ECO:0000313" key="5">
    <source>
        <dbReference type="EMBL" id="KAG6512700.1"/>
    </source>
</evidence>
<keyword evidence="6" id="KW-1185">Reference proteome</keyword>
<dbReference type="InterPro" id="IPR057670">
    <property type="entry name" value="SH3_retrovirus"/>
</dbReference>
<dbReference type="Gene3D" id="4.10.60.10">
    <property type="entry name" value="Zinc finger, CCHC-type"/>
    <property type="match status" value="1"/>
</dbReference>
<evidence type="ECO:0000313" key="6">
    <source>
        <dbReference type="Proteomes" id="UP000734854"/>
    </source>
</evidence>
<dbReference type="PROSITE" id="PS50158">
    <property type="entry name" value="ZF_CCHC"/>
    <property type="match status" value="1"/>
</dbReference>
<feature type="domain" description="Integrase catalytic" evidence="4">
    <location>
        <begin position="203"/>
        <end position="371"/>
    </location>
</feature>
<dbReference type="GO" id="GO:0015074">
    <property type="term" value="P:DNA integration"/>
    <property type="evidence" value="ECO:0007669"/>
    <property type="project" value="InterPro"/>
</dbReference>
<dbReference type="SMART" id="SM00343">
    <property type="entry name" value="ZnF_C2HC"/>
    <property type="match status" value="1"/>
</dbReference>
<accession>A0A8J5H9V3</accession>
<dbReference type="PANTHER" id="PTHR42648:SF18">
    <property type="entry name" value="RETROTRANSPOSON, UNCLASSIFIED-LIKE PROTEIN"/>
    <property type="match status" value="1"/>
</dbReference>
<feature type="region of interest" description="Disordered" evidence="2">
    <location>
        <begin position="607"/>
        <end position="671"/>
    </location>
</feature>
<dbReference type="InterPro" id="IPR001878">
    <property type="entry name" value="Znf_CCHC"/>
</dbReference>
<dbReference type="SUPFAM" id="SSF53098">
    <property type="entry name" value="Ribonuclease H-like"/>
    <property type="match status" value="1"/>
</dbReference>
<evidence type="ECO:0008006" key="7">
    <source>
        <dbReference type="Google" id="ProtNLM"/>
    </source>
</evidence>
<dbReference type="Pfam" id="PF25597">
    <property type="entry name" value="SH3_retrovirus"/>
    <property type="match status" value="1"/>
</dbReference>
<name>A0A8J5H9V3_ZINOF</name>
<feature type="compositionally biased region" description="Low complexity" evidence="2">
    <location>
        <begin position="465"/>
        <end position="478"/>
    </location>
</feature>